<keyword evidence="3" id="KW-1185">Reference proteome</keyword>
<dbReference type="Proteomes" id="UP000789572">
    <property type="component" value="Unassembled WGS sequence"/>
</dbReference>
<feature type="region of interest" description="Disordered" evidence="1">
    <location>
        <begin position="49"/>
        <end position="92"/>
    </location>
</feature>
<protein>
    <submittedName>
        <fullName evidence="2">9748_t:CDS:1</fullName>
    </submittedName>
</protein>
<comment type="caution">
    <text evidence="2">The sequence shown here is derived from an EMBL/GenBank/DDBJ whole genome shotgun (WGS) entry which is preliminary data.</text>
</comment>
<evidence type="ECO:0000313" key="3">
    <source>
        <dbReference type="Proteomes" id="UP000789572"/>
    </source>
</evidence>
<accession>A0A9N9CMD9</accession>
<feature type="compositionally biased region" description="Basic and acidic residues" evidence="1">
    <location>
        <begin position="58"/>
        <end position="73"/>
    </location>
</feature>
<dbReference type="AlphaFoldDB" id="A0A9N9CMD9"/>
<dbReference type="OrthoDB" id="2446062at2759"/>
<organism evidence="2 3">
    <name type="scientific">Paraglomus occultum</name>
    <dbReference type="NCBI Taxonomy" id="144539"/>
    <lineage>
        <taxon>Eukaryota</taxon>
        <taxon>Fungi</taxon>
        <taxon>Fungi incertae sedis</taxon>
        <taxon>Mucoromycota</taxon>
        <taxon>Glomeromycotina</taxon>
        <taxon>Glomeromycetes</taxon>
        <taxon>Paraglomerales</taxon>
        <taxon>Paraglomeraceae</taxon>
        <taxon>Paraglomus</taxon>
    </lineage>
</organism>
<sequence length="253" mass="27908">MARSYAVSVLTFATIVVGRKSAMCDHTTRTQRIILVVPEHSACCEASAPQCKNKSGRKNQERISNEANDKPKTSVENTNTSIEGNEKGTPQSIIENNKHAQENDKNYLENDDKNDNWSKPVKLIINENNSPQPVKSSSEGNQRSSEFLVINLKDIKKITLTSDGDLIIEFNQPENNSDKSLSRTITTEQINTNQELQTVKNYCQRNGKNSLSQQELNNLINSNKTSASTNKSKDDNNSALAIGLSVAVALIVG</sequence>
<reference evidence="2" key="1">
    <citation type="submission" date="2021-06" db="EMBL/GenBank/DDBJ databases">
        <authorList>
            <person name="Kallberg Y."/>
            <person name="Tangrot J."/>
            <person name="Rosling A."/>
        </authorList>
    </citation>
    <scope>NUCLEOTIDE SEQUENCE</scope>
    <source>
        <strain evidence="2">IA702</strain>
    </source>
</reference>
<evidence type="ECO:0000256" key="1">
    <source>
        <dbReference type="SAM" id="MobiDB-lite"/>
    </source>
</evidence>
<feature type="non-terminal residue" evidence="2">
    <location>
        <position position="253"/>
    </location>
</feature>
<feature type="compositionally biased region" description="Polar residues" evidence="1">
    <location>
        <begin position="74"/>
        <end position="92"/>
    </location>
</feature>
<evidence type="ECO:0000313" key="2">
    <source>
        <dbReference type="EMBL" id="CAG8608778.1"/>
    </source>
</evidence>
<name>A0A9N9CMD9_9GLOM</name>
<proteinExistence type="predicted"/>
<gene>
    <name evidence="2" type="ORF">POCULU_LOCUS7842</name>
</gene>
<dbReference type="EMBL" id="CAJVPJ010001955">
    <property type="protein sequence ID" value="CAG8608778.1"/>
    <property type="molecule type" value="Genomic_DNA"/>
</dbReference>